<evidence type="ECO:0008006" key="3">
    <source>
        <dbReference type="Google" id="ProtNLM"/>
    </source>
</evidence>
<dbReference type="EMBL" id="JBEWSZ010000020">
    <property type="protein sequence ID" value="MET2833037.1"/>
    <property type="molecule type" value="Genomic_DNA"/>
</dbReference>
<proteinExistence type="predicted"/>
<evidence type="ECO:0000313" key="2">
    <source>
        <dbReference type="Proteomes" id="UP001548832"/>
    </source>
</evidence>
<name>A0ABV2DSK2_9HYPH</name>
<organism evidence="1 2">
    <name type="scientific">Mesorhizobium shangrilense</name>
    <dbReference type="NCBI Taxonomy" id="460060"/>
    <lineage>
        <taxon>Bacteria</taxon>
        <taxon>Pseudomonadati</taxon>
        <taxon>Pseudomonadota</taxon>
        <taxon>Alphaproteobacteria</taxon>
        <taxon>Hyphomicrobiales</taxon>
        <taxon>Phyllobacteriaceae</taxon>
        <taxon>Mesorhizobium</taxon>
    </lineage>
</organism>
<comment type="caution">
    <text evidence="1">The sequence shown here is derived from an EMBL/GenBank/DDBJ whole genome shotgun (WGS) entry which is preliminary data.</text>
</comment>
<gene>
    <name evidence="1" type="ORF">ABVQ20_39745</name>
</gene>
<accession>A0ABV2DSK2</accession>
<keyword evidence="2" id="KW-1185">Reference proteome</keyword>
<reference evidence="1 2" key="1">
    <citation type="submission" date="2024-06" db="EMBL/GenBank/DDBJ databases">
        <authorList>
            <person name="Kim D.-U."/>
        </authorList>
    </citation>
    <scope>NUCLEOTIDE SEQUENCE [LARGE SCALE GENOMIC DNA]</scope>
    <source>
        <strain evidence="1 2">KACC15460</strain>
    </source>
</reference>
<evidence type="ECO:0000313" key="1">
    <source>
        <dbReference type="EMBL" id="MET2833037.1"/>
    </source>
</evidence>
<protein>
    <recommendedName>
        <fullName evidence="3">NYN domain-containing protein</fullName>
    </recommendedName>
</protein>
<sequence length="20" mass="2262">MRAARDVIQCYMVTGDADFV</sequence>
<dbReference type="Proteomes" id="UP001548832">
    <property type="component" value="Unassembled WGS sequence"/>
</dbReference>